<dbReference type="RefSeq" id="WP_114372755.1">
    <property type="nucleotide sequence ID" value="NZ_QPEX01000045.1"/>
</dbReference>
<comment type="caution">
    <text evidence="3">The sequence shown here is derived from an EMBL/GenBank/DDBJ whole genome shotgun (WGS) entry which is preliminary data.</text>
</comment>
<dbReference type="SUPFAM" id="SSF51735">
    <property type="entry name" value="NAD(P)-binding Rossmann-fold domains"/>
    <property type="match status" value="1"/>
</dbReference>
<name>A0A368KL41_9BACT</name>
<proteinExistence type="predicted"/>
<organism evidence="3 4">
    <name type="scientific">Bremerella cremea</name>
    <dbReference type="NCBI Taxonomy" id="1031537"/>
    <lineage>
        <taxon>Bacteria</taxon>
        <taxon>Pseudomonadati</taxon>
        <taxon>Planctomycetota</taxon>
        <taxon>Planctomycetia</taxon>
        <taxon>Pirellulales</taxon>
        <taxon>Pirellulaceae</taxon>
        <taxon>Bremerella</taxon>
    </lineage>
</organism>
<evidence type="ECO:0000259" key="1">
    <source>
        <dbReference type="Pfam" id="PF01370"/>
    </source>
</evidence>
<evidence type="ECO:0000313" key="3">
    <source>
        <dbReference type="EMBL" id="RCS41491.1"/>
    </source>
</evidence>
<dbReference type="EMBL" id="QPEX01000045">
    <property type="protein sequence ID" value="RCS41491.1"/>
    <property type="molecule type" value="Genomic_DNA"/>
</dbReference>
<dbReference type="InterPro" id="IPR013549">
    <property type="entry name" value="DUF1731"/>
</dbReference>
<dbReference type="InterPro" id="IPR036291">
    <property type="entry name" value="NAD(P)-bd_dom_sf"/>
</dbReference>
<dbReference type="Proteomes" id="UP000253562">
    <property type="component" value="Unassembled WGS sequence"/>
</dbReference>
<gene>
    <name evidence="3" type="ORF">DTL42_23350</name>
</gene>
<dbReference type="Pfam" id="PF01370">
    <property type="entry name" value="Epimerase"/>
    <property type="match status" value="1"/>
</dbReference>
<dbReference type="Gene3D" id="3.40.50.720">
    <property type="entry name" value="NAD(P)-binding Rossmann-like Domain"/>
    <property type="match status" value="1"/>
</dbReference>
<feature type="domain" description="NAD-dependent epimerase/dehydratase" evidence="1">
    <location>
        <begin position="7"/>
        <end position="222"/>
    </location>
</feature>
<accession>A0A368KL41</accession>
<dbReference type="Pfam" id="PF08338">
    <property type="entry name" value="DUF1731"/>
    <property type="match status" value="1"/>
</dbReference>
<reference evidence="3 4" key="1">
    <citation type="submission" date="2018-07" db="EMBL/GenBank/DDBJ databases">
        <title>Comparative genomes isolates from brazilian mangrove.</title>
        <authorList>
            <person name="De Araujo J.E."/>
            <person name="Taketani R.G."/>
            <person name="Silva M.C.P."/>
            <person name="Lourenco M.V."/>
            <person name="Oliveira V.M."/>
            <person name="Andreote F.D."/>
        </authorList>
    </citation>
    <scope>NUCLEOTIDE SEQUENCE [LARGE SCALE GENOMIC DNA]</scope>
    <source>
        <strain evidence="3 4">HEX PRIS-MGV</strain>
    </source>
</reference>
<sequence>MPLQKRIVIAGGSGFLGISLATTLTSQGYQVTILSRSAPRPSGPWQHVAWDGRSLGDWQKSLENAAGLVNLAGRSVDCIKTPDHQDEILRSRVESTLVLGQAMRCLRQPPPVWVQMGTAHIYGDPPHVRCTEDSPFGIGLAPTVGQAWEEALREAVLPTQRSVVLRTSFVLGKDRGAGAGALARLLTITRWGLGGKIGSGTQGMSWIHETDMNRLFHRALQDETMHGAYIASSPNPVAQTEFMRTLRRVLGIRLGLPALAWMVRLGAPLLLKTDPELALFGRYVVSRRLAEENFAFSFLNLEHALRDLLAKK</sequence>
<dbReference type="PANTHER" id="PTHR11092:SF0">
    <property type="entry name" value="EPIMERASE FAMILY PROTEIN SDR39U1"/>
    <property type="match status" value="1"/>
</dbReference>
<protein>
    <submittedName>
        <fullName evidence="3">DUF1731 domain-containing protein</fullName>
    </submittedName>
</protein>
<dbReference type="InterPro" id="IPR001509">
    <property type="entry name" value="Epimerase_deHydtase"/>
</dbReference>
<feature type="domain" description="DUF1731" evidence="2">
    <location>
        <begin position="260"/>
        <end position="308"/>
    </location>
</feature>
<evidence type="ECO:0000259" key="2">
    <source>
        <dbReference type="Pfam" id="PF08338"/>
    </source>
</evidence>
<dbReference type="AlphaFoldDB" id="A0A368KL41"/>
<dbReference type="PANTHER" id="PTHR11092">
    <property type="entry name" value="SUGAR NUCLEOTIDE EPIMERASE RELATED"/>
    <property type="match status" value="1"/>
</dbReference>
<dbReference type="OrthoDB" id="9801773at2"/>
<evidence type="ECO:0000313" key="4">
    <source>
        <dbReference type="Proteomes" id="UP000253562"/>
    </source>
</evidence>